<keyword evidence="6 8" id="KW-0472">Membrane</keyword>
<dbReference type="InterPro" id="IPR011701">
    <property type="entry name" value="MFS"/>
</dbReference>
<evidence type="ECO:0000256" key="1">
    <source>
        <dbReference type="ARBA" id="ARBA00004651"/>
    </source>
</evidence>
<keyword evidence="5 8" id="KW-1133">Transmembrane helix</keyword>
<keyword evidence="4 8" id="KW-0812">Transmembrane</keyword>
<feature type="transmembrane region" description="Helical" evidence="8">
    <location>
        <begin position="358"/>
        <end position="376"/>
    </location>
</feature>
<comment type="subcellular location">
    <subcellularLocation>
        <location evidence="1">Cell membrane</location>
        <topology evidence="1">Multi-pass membrane protein</topology>
    </subcellularLocation>
</comment>
<gene>
    <name evidence="10" type="ORF">ACFWGY_16355</name>
</gene>
<feature type="transmembrane region" description="Helical" evidence="8">
    <location>
        <begin position="130"/>
        <end position="148"/>
    </location>
</feature>
<dbReference type="InterPro" id="IPR020846">
    <property type="entry name" value="MFS_dom"/>
</dbReference>
<reference evidence="10 11" key="1">
    <citation type="submission" date="2024-09" db="EMBL/GenBank/DDBJ databases">
        <title>The Natural Products Discovery Center: Release of the First 8490 Sequenced Strains for Exploring Actinobacteria Biosynthetic Diversity.</title>
        <authorList>
            <person name="Kalkreuter E."/>
            <person name="Kautsar S.A."/>
            <person name="Yang D."/>
            <person name="Bader C.D."/>
            <person name="Teijaro C.N."/>
            <person name="Fluegel L."/>
            <person name="Davis C.M."/>
            <person name="Simpson J.R."/>
            <person name="Lauterbach L."/>
            <person name="Steele A.D."/>
            <person name="Gui C."/>
            <person name="Meng S."/>
            <person name="Li G."/>
            <person name="Viehrig K."/>
            <person name="Ye F."/>
            <person name="Su P."/>
            <person name="Kiefer A.F."/>
            <person name="Nichols A."/>
            <person name="Cepeda A.J."/>
            <person name="Yan W."/>
            <person name="Fan B."/>
            <person name="Jiang Y."/>
            <person name="Adhikari A."/>
            <person name="Zheng C.-J."/>
            <person name="Schuster L."/>
            <person name="Cowan T.M."/>
            <person name="Smanski M.J."/>
            <person name="Chevrette M.G."/>
            <person name="De Carvalho L.P.S."/>
            <person name="Shen B."/>
        </authorList>
    </citation>
    <scope>NUCLEOTIDE SEQUENCE [LARGE SCALE GENOMIC DNA]</scope>
    <source>
        <strain evidence="10 11">NPDC060353</strain>
    </source>
</reference>
<evidence type="ECO:0000256" key="6">
    <source>
        <dbReference type="ARBA" id="ARBA00023136"/>
    </source>
</evidence>
<dbReference type="Pfam" id="PF07690">
    <property type="entry name" value="MFS_1"/>
    <property type="match status" value="1"/>
</dbReference>
<feature type="transmembrane region" description="Helical" evidence="8">
    <location>
        <begin position="160"/>
        <end position="178"/>
    </location>
</feature>
<feature type="transmembrane region" description="Helical" evidence="8">
    <location>
        <begin position="430"/>
        <end position="449"/>
    </location>
</feature>
<proteinExistence type="predicted"/>
<feature type="transmembrane region" description="Helical" evidence="8">
    <location>
        <begin position="264"/>
        <end position="283"/>
    </location>
</feature>
<dbReference type="InterPro" id="IPR036259">
    <property type="entry name" value="MFS_trans_sf"/>
</dbReference>
<dbReference type="PANTHER" id="PTHR42718">
    <property type="entry name" value="MAJOR FACILITATOR SUPERFAMILY MULTIDRUG TRANSPORTER MFSC"/>
    <property type="match status" value="1"/>
</dbReference>
<evidence type="ECO:0000256" key="2">
    <source>
        <dbReference type="ARBA" id="ARBA00022448"/>
    </source>
</evidence>
<feature type="transmembrane region" description="Helical" evidence="8">
    <location>
        <begin position="34"/>
        <end position="52"/>
    </location>
</feature>
<evidence type="ECO:0000313" key="10">
    <source>
        <dbReference type="EMBL" id="MFD6794913.1"/>
    </source>
</evidence>
<keyword evidence="3" id="KW-1003">Cell membrane</keyword>
<evidence type="ECO:0000256" key="7">
    <source>
        <dbReference type="SAM" id="MobiDB-lite"/>
    </source>
</evidence>
<dbReference type="RefSeq" id="WP_258938327.1">
    <property type="nucleotide sequence ID" value="NZ_JANBBF010000015.1"/>
</dbReference>
<dbReference type="PANTHER" id="PTHR42718:SF46">
    <property type="entry name" value="BLR6921 PROTEIN"/>
    <property type="match status" value="1"/>
</dbReference>
<keyword evidence="11" id="KW-1185">Reference proteome</keyword>
<evidence type="ECO:0000259" key="9">
    <source>
        <dbReference type="PROSITE" id="PS50850"/>
    </source>
</evidence>
<feature type="transmembrane region" description="Helical" evidence="8">
    <location>
        <begin position="72"/>
        <end position="93"/>
    </location>
</feature>
<dbReference type="EMBL" id="JBHXCV010000009">
    <property type="protein sequence ID" value="MFD6794913.1"/>
    <property type="molecule type" value="Genomic_DNA"/>
</dbReference>
<feature type="transmembrane region" description="Helical" evidence="8">
    <location>
        <begin position="190"/>
        <end position="213"/>
    </location>
</feature>
<feature type="transmembrane region" description="Helical" evidence="8">
    <location>
        <begin position="331"/>
        <end position="352"/>
    </location>
</feature>
<comment type="caution">
    <text evidence="10">The sequence shown here is derived from an EMBL/GenBank/DDBJ whole genome shotgun (WGS) entry which is preliminary data.</text>
</comment>
<protein>
    <submittedName>
        <fullName evidence="10">MFS transporter</fullName>
    </submittedName>
</protein>
<evidence type="ECO:0000256" key="8">
    <source>
        <dbReference type="SAM" id="Phobius"/>
    </source>
</evidence>
<feature type="domain" description="Major facilitator superfamily (MFS) profile" evidence="9">
    <location>
        <begin position="39"/>
        <end position="454"/>
    </location>
</feature>
<keyword evidence="2" id="KW-0813">Transport</keyword>
<evidence type="ECO:0000256" key="4">
    <source>
        <dbReference type="ARBA" id="ARBA00022692"/>
    </source>
</evidence>
<accession>A0ABW6G6T5</accession>
<feature type="region of interest" description="Disordered" evidence="7">
    <location>
        <begin position="220"/>
        <end position="244"/>
    </location>
</feature>
<dbReference type="Proteomes" id="UP001598673">
    <property type="component" value="Unassembled WGS sequence"/>
</dbReference>
<evidence type="ECO:0000256" key="3">
    <source>
        <dbReference type="ARBA" id="ARBA00022475"/>
    </source>
</evidence>
<feature type="compositionally biased region" description="Low complexity" evidence="7">
    <location>
        <begin position="225"/>
        <end position="244"/>
    </location>
</feature>
<feature type="transmembrane region" description="Helical" evidence="8">
    <location>
        <begin position="289"/>
        <end position="311"/>
    </location>
</feature>
<feature type="transmembrane region" description="Helical" evidence="8">
    <location>
        <begin position="388"/>
        <end position="410"/>
    </location>
</feature>
<dbReference type="SUPFAM" id="SSF103473">
    <property type="entry name" value="MFS general substrate transporter"/>
    <property type="match status" value="1"/>
</dbReference>
<sequence length="501" mass="50150">MRAAAGRAASGVAASGVAVPREAPASRAGSPGAFVPWAMWALGALCYLTAMFHRMSLSVAGLTAQERFDIDATGLAAFSVVQLTLYALLQVPVGVGNDRYGPRALLLGGTALMAAGSVVFALATAYPAAMAGRALIGAGDACMFVSVLRITRNWFPGHRYAFVSALTGMIGGLGQIIATSPLASLLDAEGWTGAFLIASVVTVVVLTATAVALRESPQPRVVPDTAAPAGGSAGSAAPEGTAAPVSERLRDTLRLTWRSPGVRHALLTHFVLMGSFVSFTAVLGQPYLVAVHGLSGGAAAGLVMAVVLGFVVSSTAAGRLASHRPHVRGRLVLGAGALAVAGAVALVALPAGETAATLLPPLIALGVGGGVSMLAFDLARSASPEHRAGVASGLANMGGFTFAVVSQLGAGLAIDGLLAAGAGQAAAHRYAFAIPLAMAAVGVVGMVRLRRFAGAAGTDTPAVREPDPDLVPLPLGGVAAAPVERRHDQKVNAPAGENRTV</sequence>
<organism evidence="10 11">
    <name type="scientific">Prauserella salsuginis</name>
    <dbReference type="NCBI Taxonomy" id="387889"/>
    <lineage>
        <taxon>Bacteria</taxon>
        <taxon>Bacillati</taxon>
        <taxon>Actinomycetota</taxon>
        <taxon>Actinomycetes</taxon>
        <taxon>Pseudonocardiales</taxon>
        <taxon>Pseudonocardiaceae</taxon>
        <taxon>Prauserella</taxon>
        <taxon>Prauserella salsuginis group</taxon>
    </lineage>
</organism>
<feature type="transmembrane region" description="Helical" evidence="8">
    <location>
        <begin position="105"/>
        <end position="124"/>
    </location>
</feature>
<evidence type="ECO:0000313" key="11">
    <source>
        <dbReference type="Proteomes" id="UP001598673"/>
    </source>
</evidence>
<dbReference type="CDD" id="cd06174">
    <property type="entry name" value="MFS"/>
    <property type="match status" value="1"/>
</dbReference>
<evidence type="ECO:0000256" key="5">
    <source>
        <dbReference type="ARBA" id="ARBA00022989"/>
    </source>
</evidence>
<dbReference type="PROSITE" id="PS50850">
    <property type="entry name" value="MFS"/>
    <property type="match status" value="1"/>
</dbReference>
<name>A0ABW6G6T5_9PSEU</name>
<dbReference type="Gene3D" id="1.20.1250.20">
    <property type="entry name" value="MFS general substrate transporter like domains"/>
    <property type="match status" value="1"/>
</dbReference>